<evidence type="ECO:0000313" key="3">
    <source>
        <dbReference type="Proteomes" id="UP000017559"/>
    </source>
</evidence>
<accession>V2WTX4</accession>
<name>V2WTX4_MONRO</name>
<evidence type="ECO:0000313" key="2">
    <source>
        <dbReference type="EMBL" id="ESK85032.1"/>
    </source>
</evidence>
<dbReference type="Proteomes" id="UP000017559">
    <property type="component" value="Unassembled WGS sequence"/>
</dbReference>
<organism evidence="2 3">
    <name type="scientific">Moniliophthora roreri (strain MCA 2997)</name>
    <name type="common">Cocoa frosty pod rot fungus</name>
    <name type="synonym">Crinipellis roreri</name>
    <dbReference type="NCBI Taxonomy" id="1381753"/>
    <lineage>
        <taxon>Eukaryota</taxon>
        <taxon>Fungi</taxon>
        <taxon>Dikarya</taxon>
        <taxon>Basidiomycota</taxon>
        <taxon>Agaricomycotina</taxon>
        <taxon>Agaricomycetes</taxon>
        <taxon>Agaricomycetidae</taxon>
        <taxon>Agaricales</taxon>
        <taxon>Marasmiineae</taxon>
        <taxon>Marasmiaceae</taxon>
        <taxon>Moniliophthora</taxon>
    </lineage>
</organism>
<feature type="region of interest" description="Disordered" evidence="1">
    <location>
        <begin position="96"/>
        <end position="205"/>
    </location>
</feature>
<gene>
    <name evidence="2" type="ORF">Moror_15720</name>
</gene>
<protein>
    <submittedName>
        <fullName evidence="2">Uncharacterized protein</fullName>
    </submittedName>
</protein>
<comment type="caution">
    <text evidence="2">The sequence shown here is derived from an EMBL/GenBank/DDBJ whole genome shotgun (WGS) entry which is preliminary data.</text>
</comment>
<sequence>ALICALNIQHNCSSAQCKDSTTQNIMQEQKETAHTQSIISHNPVNCYILNTHSLHNYSSISMAIPQTLKDKLKHKAQSASKAADFRLKTAHKVWTQKQEAKEEKEHKEAEREQKKVDQEQKKTEKEKAKHDREAATSGDRLHDNAGNSLQLQPAWQKHKVVMQGPSNTPPNQLVPLQDNPAEPVGEQATAASTSQQPQSQLVTNA</sequence>
<evidence type="ECO:0000256" key="1">
    <source>
        <dbReference type="SAM" id="MobiDB-lite"/>
    </source>
</evidence>
<feature type="compositionally biased region" description="Basic and acidic residues" evidence="1">
    <location>
        <begin position="98"/>
        <end position="143"/>
    </location>
</feature>
<keyword evidence="3" id="KW-1185">Reference proteome</keyword>
<feature type="compositionally biased region" description="Low complexity" evidence="1">
    <location>
        <begin position="187"/>
        <end position="205"/>
    </location>
</feature>
<dbReference type="HOGENOM" id="CLU_1340365_0_0_1"/>
<dbReference type="EMBL" id="AWSO01001164">
    <property type="protein sequence ID" value="ESK85032.1"/>
    <property type="molecule type" value="Genomic_DNA"/>
</dbReference>
<proteinExistence type="predicted"/>
<feature type="non-terminal residue" evidence="2">
    <location>
        <position position="1"/>
    </location>
</feature>
<dbReference type="STRING" id="1381753.V2WTX4"/>
<dbReference type="KEGG" id="mrr:Moror_15720"/>
<reference evidence="2 3" key="1">
    <citation type="journal article" date="2014" name="BMC Genomics">
        <title>Genome and secretome analysis of the hemibiotrophic fungal pathogen, Moniliophthora roreri, which causes frosty pod rot disease of cacao: mechanisms of the biotrophic and necrotrophic phases.</title>
        <authorList>
            <person name="Meinhardt L.W."/>
            <person name="Costa G.G.L."/>
            <person name="Thomazella D.P.T."/>
            <person name="Teixeira P.J.P.L."/>
            <person name="Carazzolle M.F."/>
            <person name="Schuster S.C."/>
            <person name="Carlson J.E."/>
            <person name="Guiltinan M.J."/>
            <person name="Mieczkowski P."/>
            <person name="Farmer A."/>
            <person name="Ramaraj T."/>
            <person name="Crozier J."/>
            <person name="Davis R.E."/>
            <person name="Shao J."/>
            <person name="Melnick R.L."/>
            <person name="Pereira G.A.G."/>
            <person name="Bailey B.A."/>
        </authorList>
    </citation>
    <scope>NUCLEOTIDE SEQUENCE [LARGE SCALE GENOMIC DNA]</scope>
    <source>
        <strain evidence="2 3">MCA 2997</strain>
    </source>
</reference>
<dbReference type="AlphaFoldDB" id="V2WTX4"/>
<dbReference type="OrthoDB" id="2947226at2759"/>